<dbReference type="InterPro" id="IPR041183">
    <property type="entry name" value="Cyclophilin-like"/>
</dbReference>
<evidence type="ECO:0000313" key="3">
    <source>
        <dbReference type="EMBL" id="MDM8156294.1"/>
    </source>
</evidence>
<dbReference type="InterPro" id="IPR029000">
    <property type="entry name" value="Cyclophilin-like_dom_sf"/>
</dbReference>
<feature type="compositionally biased region" description="Basic and acidic residues" evidence="1">
    <location>
        <begin position="44"/>
        <end position="54"/>
    </location>
</feature>
<dbReference type="PROSITE" id="PS51257">
    <property type="entry name" value="PROKAR_LIPOPROTEIN"/>
    <property type="match status" value="1"/>
</dbReference>
<dbReference type="EMBL" id="JAUDCG010000004">
    <property type="protein sequence ID" value="MDM8156294.1"/>
    <property type="molecule type" value="Genomic_DNA"/>
</dbReference>
<dbReference type="RefSeq" id="WP_289606765.1">
    <property type="nucleotide sequence ID" value="NZ_JAUDCG010000004.1"/>
</dbReference>
<reference evidence="3" key="1">
    <citation type="submission" date="2023-06" db="EMBL/GenBank/DDBJ databases">
        <title>Identification and characterization of horizontal gene transfer across gut microbiota members of farm animals based on homology search.</title>
        <authorList>
            <person name="Schwarzerova J."/>
            <person name="Nykrynova M."/>
            <person name="Jureckova K."/>
            <person name="Cejkova D."/>
            <person name="Rychlik I."/>
        </authorList>
    </citation>
    <scope>NUCLEOTIDE SEQUENCE</scope>
    <source>
        <strain evidence="3">ET39</strain>
    </source>
</reference>
<evidence type="ECO:0000259" key="2">
    <source>
        <dbReference type="Pfam" id="PF18050"/>
    </source>
</evidence>
<sequence length="172" mass="18858">MNKRAFHALFCASAIWFLLTGCSDRQRPSQEHSGGRITSGQMLETKETTEKEENTEMNMTVQIGSRSFTASLEDNAAVAALLERMEEGPITLQMSDYAGFEKVGALGTSLPSSDRPTTTQAGDIVLYQGDQIVLFYGSNSWNYTRLGQIEELNGWQEALGNGDVSVTFSLEA</sequence>
<protein>
    <submittedName>
        <fullName evidence="3">Cyclophilin-like fold protein</fullName>
    </submittedName>
</protein>
<name>A0ABT7U9L2_9FIRM</name>
<organism evidence="3 4">
    <name type="scientific">Amedibacillus dolichus</name>
    <dbReference type="NCBI Taxonomy" id="31971"/>
    <lineage>
        <taxon>Bacteria</taxon>
        <taxon>Bacillati</taxon>
        <taxon>Bacillota</taxon>
        <taxon>Erysipelotrichia</taxon>
        <taxon>Erysipelotrichales</taxon>
        <taxon>Erysipelotrichaceae</taxon>
        <taxon>Amedibacillus</taxon>
    </lineage>
</organism>
<evidence type="ECO:0000256" key="1">
    <source>
        <dbReference type="SAM" id="MobiDB-lite"/>
    </source>
</evidence>
<accession>A0ABT7U9L2</accession>
<keyword evidence="4" id="KW-1185">Reference proteome</keyword>
<dbReference type="Pfam" id="PF18050">
    <property type="entry name" value="Cyclophil_like2"/>
    <property type="match status" value="1"/>
</dbReference>
<dbReference type="Gene3D" id="2.40.100.20">
    <property type="match status" value="1"/>
</dbReference>
<evidence type="ECO:0000313" key="4">
    <source>
        <dbReference type="Proteomes" id="UP001529340"/>
    </source>
</evidence>
<dbReference type="Proteomes" id="UP001529340">
    <property type="component" value="Unassembled WGS sequence"/>
</dbReference>
<dbReference type="SUPFAM" id="SSF50891">
    <property type="entry name" value="Cyclophilin-like"/>
    <property type="match status" value="1"/>
</dbReference>
<proteinExistence type="predicted"/>
<comment type="caution">
    <text evidence="3">The sequence shown here is derived from an EMBL/GenBank/DDBJ whole genome shotgun (WGS) entry which is preliminary data.</text>
</comment>
<reference evidence="3" key="2">
    <citation type="submission" date="2023-06" db="EMBL/GenBank/DDBJ databases">
        <authorList>
            <person name="Zeman M."/>
            <person name="Kubasova T."/>
            <person name="Jahodarova E."/>
            <person name="Nykrynova M."/>
            <person name="Rychlik I."/>
        </authorList>
    </citation>
    <scope>NUCLEOTIDE SEQUENCE</scope>
    <source>
        <strain evidence="3">ET39</strain>
    </source>
</reference>
<gene>
    <name evidence="3" type="ORF">QUV96_01425</name>
</gene>
<feature type="domain" description="Cyclophilin-like" evidence="2">
    <location>
        <begin position="62"/>
        <end position="169"/>
    </location>
</feature>
<feature type="region of interest" description="Disordered" evidence="1">
    <location>
        <begin position="27"/>
        <end position="54"/>
    </location>
</feature>